<keyword evidence="7" id="KW-1185">Reference proteome</keyword>
<dbReference type="InterPro" id="IPR000742">
    <property type="entry name" value="EGF"/>
</dbReference>
<dbReference type="InterPro" id="IPR051022">
    <property type="entry name" value="Notch_Cell-Fate_Det"/>
</dbReference>
<protein>
    <recommendedName>
        <fullName evidence="5">EGF-like domain-containing protein</fullName>
    </recommendedName>
</protein>
<comment type="caution">
    <text evidence="4">Lacks conserved residue(s) required for the propagation of feature annotation.</text>
</comment>
<dbReference type="PROSITE" id="PS01186">
    <property type="entry name" value="EGF_2"/>
    <property type="match status" value="2"/>
</dbReference>
<feature type="disulfide bond" evidence="4">
    <location>
        <begin position="157"/>
        <end position="166"/>
    </location>
</feature>
<evidence type="ECO:0000313" key="6">
    <source>
        <dbReference type="EMBL" id="KAK5965426.1"/>
    </source>
</evidence>
<dbReference type="EMBL" id="WIXE01024639">
    <property type="protein sequence ID" value="KAK5965426.1"/>
    <property type="molecule type" value="Genomic_DNA"/>
</dbReference>
<accession>A0AAN8EP44</accession>
<dbReference type="SMART" id="SM00181">
    <property type="entry name" value="EGF"/>
    <property type="match status" value="5"/>
</dbReference>
<feature type="domain" description="EGF-like" evidence="5">
    <location>
        <begin position="10"/>
        <end position="51"/>
    </location>
</feature>
<dbReference type="SUPFAM" id="SSF57196">
    <property type="entry name" value="EGF/Laminin"/>
    <property type="match status" value="3"/>
</dbReference>
<dbReference type="PROSITE" id="PS00022">
    <property type="entry name" value="EGF_1"/>
    <property type="match status" value="4"/>
</dbReference>
<feature type="disulfide bond" evidence="4">
    <location>
        <begin position="41"/>
        <end position="50"/>
    </location>
</feature>
<keyword evidence="1 4" id="KW-0245">EGF-like domain</keyword>
<dbReference type="Pfam" id="PF00008">
    <property type="entry name" value="EGF"/>
    <property type="match status" value="2"/>
</dbReference>
<dbReference type="GO" id="GO:0005509">
    <property type="term" value="F:calcium ion binding"/>
    <property type="evidence" value="ECO:0007669"/>
    <property type="project" value="InterPro"/>
</dbReference>
<evidence type="ECO:0000259" key="5">
    <source>
        <dbReference type="PROSITE" id="PS50026"/>
    </source>
</evidence>
<dbReference type="Gene3D" id="2.10.25.10">
    <property type="entry name" value="Laminin"/>
    <property type="match status" value="4"/>
</dbReference>
<sequence>SGWVGQECRSHISCVSTEDQYICENGGSCRVHEGETPTCDCGSRFIGATCEGVKDPCKGVTCENGGSCKPLQDSHFCYCQPGYTGSHCEKRIDECAMQNPCQQGSCIQEIGQIRCACTAGWTGQYCETQLDLCQDSNPCQYGHKCRGELPGMRICDCGLEHRGEYCEEKIMYCQLEPCFNNGTCVEKFADGYSCNCQAGWNCTDLLRSLPEFLTGIGQDTLGKATTPCV</sequence>
<gene>
    <name evidence="6" type="ORF">GCK32_014154</name>
</gene>
<feature type="disulfide bond" evidence="4">
    <location>
        <begin position="79"/>
        <end position="88"/>
    </location>
</feature>
<dbReference type="SMART" id="SM00179">
    <property type="entry name" value="EGF_CA"/>
    <property type="match status" value="3"/>
</dbReference>
<reference evidence="6 7" key="1">
    <citation type="submission" date="2019-10" db="EMBL/GenBank/DDBJ databases">
        <title>Assembly and Annotation for the nematode Trichostrongylus colubriformis.</title>
        <authorList>
            <person name="Martin J."/>
        </authorList>
    </citation>
    <scope>NUCLEOTIDE SEQUENCE [LARGE SCALE GENOMIC DNA]</scope>
    <source>
        <strain evidence="6">G859</strain>
        <tissue evidence="6">Whole worm</tissue>
    </source>
</reference>
<organism evidence="6 7">
    <name type="scientific">Trichostrongylus colubriformis</name>
    <name type="common">Black scour worm</name>
    <dbReference type="NCBI Taxonomy" id="6319"/>
    <lineage>
        <taxon>Eukaryota</taxon>
        <taxon>Metazoa</taxon>
        <taxon>Ecdysozoa</taxon>
        <taxon>Nematoda</taxon>
        <taxon>Chromadorea</taxon>
        <taxon>Rhabditida</taxon>
        <taxon>Rhabditina</taxon>
        <taxon>Rhabditomorpha</taxon>
        <taxon>Strongyloidea</taxon>
        <taxon>Trichostrongylidae</taxon>
        <taxon>Trichostrongylus</taxon>
    </lineage>
</organism>
<dbReference type="PANTHER" id="PTHR24049">
    <property type="entry name" value="CRUMBS FAMILY MEMBER"/>
    <property type="match status" value="1"/>
</dbReference>
<dbReference type="AlphaFoldDB" id="A0AAN8EP44"/>
<evidence type="ECO:0000256" key="1">
    <source>
        <dbReference type="ARBA" id="ARBA00022536"/>
    </source>
</evidence>
<keyword evidence="3 4" id="KW-1015">Disulfide bond</keyword>
<evidence type="ECO:0000256" key="2">
    <source>
        <dbReference type="ARBA" id="ARBA00022737"/>
    </source>
</evidence>
<feature type="domain" description="EGF-like" evidence="5">
    <location>
        <begin position="53"/>
        <end position="89"/>
    </location>
</feature>
<evidence type="ECO:0000256" key="3">
    <source>
        <dbReference type="ARBA" id="ARBA00023157"/>
    </source>
</evidence>
<comment type="caution">
    <text evidence="6">The sequence shown here is derived from an EMBL/GenBank/DDBJ whole genome shotgun (WGS) entry which is preliminary data.</text>
</comment>
<dbReference type="Proteomes" id="UP001331761">
    <property type="component" value="Unassembled WGS sequence"/>
</dbReference>
<dbReference type="FunFam" id="2.10.25.10:FF:000373">
    <property type="entry name" value="sushi, nidogen and EGF-like domain-containing protein 1"/>
    <property type="match status" value="1"/>
</dbReference>
<feature type="domain" description="EGF-like" evidence="5">
    <location>
        <begin position="91"/>
        <end position="127"/>
    </location>
</feature>
<evidence type="ECO:0000256" key="4">
    <source>
        <dbReference type="PROSITE-ProRule" id="PRU00076"/>
    </source>
</evidence>
<feature type="disulfide bond" evidence="4">
    <location>
        <begin position="117"/>
        <end position="126"/>
    </location>
</feature>
<proteinExistence type="predicted"/>
<evidence type="ECO:0000313" key="7">
    <source>
        <dbReference type="Proteomes" id="UP001331761"/>
    </source>
</evidence>
<feature type="domain" description="EGF-like" evidence="5">
    <location>
        <begin position="169"/>
        <end position="203"/>
    </location>
</feature>
<dbReference type="PROSITE" id="PS50026">
    <property type="entry name" value="EGF_3"/>
    <property type="match status" value="5"/>
</dbReference>
<dbReference type="CDD" id="cd00054">
    <property type="entry name" value="EGF_CA"/>
    <property type="match status" value="2"/>
</dbReference>
<name>A0AAN8EP44_TRICO</name>
<feature type="domain" description="EGF-like" evidence="5">
    <location>
        <begin position="129"/>
        <end position="167"/>
    </location>
</feature>
<dbReference type="InterPro" id="IPR001881">
    <property type="entry name" value="EGF-like_Ca-bd_dom"/>
</dbReference>
<feature type="non-terminal residue" evidence="6">
    <location>
        <position position="1"/>
    </location>
</feature>
<dbReference type="GO" id="GO:0016020">
    <property type="term" value="C:membrane"/>
    <property type="evidence" value="ECO:0007669"/>
    <property type="project" value="UniProtKB-SubCell"/>
</dbReference>
<keyword evidence="2" id="KW-0677">Repeat</keyword>